<evidence type="ECO:0000313" key="4">
    <source>
        <dbReference type="EMBL" id="SIT16100.1"/>
    </source>
</evidence>
<keyword evidence="5" id="KW-1185">Reference proteome</keyword>
<dbReference type="InterPro" id="IPR048341">
    <property type="entry name" value="DUF1285_N"/>
</dbReference>
<evidence type="ECO:0000256" key="1">
    <source>
        <dbReference type="SAM" id="MobiDB-lite"/>
    </source>
</evidence>
<evidence type="ECO:0000313" key="5">
    <source>
        <dbReference type="Proteomes" id="UP000185678"/>
    </source>
</evidence>
<dbReference type="Proteomes" id="UP000185678">
    <property type="component" value="Unassembled WGS sequence"/>
</dbReference>
<proteinExistence type="predicted"/>
<dbReference type="InterPro" id="IPR048342">
    <property type="entry name" value="DUF1285_C"/>
</dbReference>
<sequence>MSSDSLPFTLLDLGGGEPVPGGPPRPRQQQCGPLGLRILADGTWLYQGSPIGRKELVKLFSTILSRDAEGVYWMTTPVERGTVEVDDAAFVAVELRVEQAGQPGQTLSFRTNVDQWVVAGPQHRLRVDHDLVTGEPSPYLYIDRGLEAKIARTVFYELVELAVPARDEQDWIGVWSEDIFFPLGQI</sequence>
<dbReference type="Pfam" id="PF06938">
    <property type="entry name" value="DUF1285_N"/>
    <property type="match status" value="1"/>
</dbReference>
<dbReference type="STRING" id="80876.SAMN05421779_10922"/>
<name>A0A1N7PZR5_9PROT</name>
<dbReference type="InterPro" id="IPR023361">
    <property type="entry name" value="DUF1285_beta_roll_sf"/>
</dbReference>
<dbReference type="Gene3D" id="2.30.270.10">
    <property type="entry name" value="duf1285 protein"/>
    <property type="match status" value="1"/>
</dbReference>
<dbReference type="AlphaFoldDB" id="A0A1N7PZR5"/>
<protein>
    <recommendedName>
        <fullName evidence="6">Proteophosphoglycan</fullName>
    </recommendedName>
</protein>
<dbReference type="InterPro" id="IPR010707">
    <property type="entry name" value="DUF1285"/>
</dbReference>
<dbReference type="Gene3D" id="3.10.540.10">
    <property type="entry name" value="duf1285 like domain"/>
    <property type="match status" value="1"/>
</dbReference>
<organism evidence="4 5">
    <name type="scientific">Insolitispirillum peregrinum</name>
    <dbReference type="NCBI Taxonomy" id="80876"/>
    <lineage>
        <taxon>Bacteria</taxon>
        <taxon>Pseudomonadati</taxon>
        <taxon>Pseudomonadota</taxon>
        <taxon>Alphaproteobacteria</taxon>
        <taxon>Rhodospirillales</taxon>
        <taxon>Novispirillaceae</taxon>
        <taxon>Insolitispirillum</taxon>
    </lineage>
</organism>
<gene>
    <name evidence="4" type="ORF">SAMN05421779_10922</name>
</gene>
<evidence type="ECO:0008006" key="6">
    <source>
        <dbReference type="Google" id="ProtNLM"/>
    </source>
</evidence>
<feature type="region of interest" description="Disordered" evidence="1">
    <location>
        <begin position="12"/>
        <end position="31"/>
    </location>
</feature>
<reference evidence="4 5" key="1">
    <citation type="submission" date="2017-01" db="EMBL/GenBank/DDBJ databases">
        <authorList>
            <person name="Mah S.A."/>
            <person name="Swanson W.J."/>
            <person name="Moy G.W."/>
            <person name="Vacquier V.D."/>
        </authorList>
    </citation>
    <scope>NUCLEOTIDE SEQUENCE [LARGE SCALE GENOMIC DNA]</scope>
    <source>
        <strain evidence="4 5">DSM 11589</strain>
    </source>
</reference>
<dbReference type="EMBL" id="FTOA01000009">
    <property type="protein sequence ID" value="SIT16100.1"/>
    <property type="molecule type" value="Genomic_DNA"/>
</dbReference>
<accession>A0A1N7PZR5</accession>
<evidence type="ECO:0000259" key="3">
    <source>
        <dbReference type="Pfam" id="PF21028"/>
    </source>
</evidence>
<evidence type="ECO:0000259" key="2">
    <source>
        <dbReference type="Pfam" id="PF06938"/>
    </source>
</evidence>
<feature type="domain" description="DUF1285" evidence="2">
    <location>
        <begin position="29"/>
        <end position="88"/>
    </location>
</feature>
<dbReference type="Pfam" id="PF21028">
    <property type="entry name" value="DUF1285_C"/>
    <property type="match status" value="1"/>
</dbReference>
<dbReference type="PIRSF" id="PIRSF029557">
    <property type="entry name" value="UCP029557"/>
    <property type="match status" value="1"/>
</dbReference>
<feature type="domain" description="DUF1285" evidence="3">
    <location>
        <begin position="89"/>
        <end position="183"/>
    </location>
</feature>